<dbReference type="Pfam" id="PF07859">
    <property type="entry name" value="Abhydrolase_3"/>
    <property type="match status" value="1"/>
</dbReference>
<accession>A0A934QB34</accession>
<organism evidence="3 4">
    <name type="scientific">Leucobacter edaphi</name>
    <dbReference type="NCBI Taxonomy" id="2796472"/>
    <lineage>
        <taxon>Bacteria</taxon>
        <taxon>Bacillati</taxon>
        <taxon>Actinomycetota</taxon>
        <taxon>Actinomycetes</taxon>
        <taxon>Micrococcales</taxon>
        <taxon>Microbacteriaceae</taxon>
        <taxon>Leucobacter</taxon>
    </lineage>
</organism>
<dbReference type="InterPro" id="IPR050300">
    <property type="entry name" value="GDXG_lipolytic_enzyme"/>
</dbReference>
<evidence type="ECO:0000259" key="2">
    <source>
        <dbReference type="Pfam" id="PF07859"/>
    </source>
</evidence>
<dbReference type="Proteomes" id="UP000618733">
    <property type="component" value="Unassembled WGS sequence"/>
</dbReference>
<reference evidence="3" key="1">
    <citation type="submission" date="2020-12" db="EMBL/GenBank/DDBJ databases">
        <title>Leucobacter sp. CAS2, isolated from Chromium sludge.</title>
        <authorList>
            <person name="Xu Z."/>
        </authorList>
    </citation>
    <scope>NUCLEOTIDE SEQUENCE</scope>
    <source>
        <strain evidence="3">CSA2</strain>
    </source>
</reference>
<keyword evidence="4" id="KW-1185">Reference proteome</keyword>
<dbReference type="PANTHER" id="PTHR48081">
    <property type="entry name" value="AB HYDROLASE SUPERFAMILY PROTEIN C4A8.06C"/>
    <property type="match status" value="1"/>
</dbReference>
<dbReference type="PANTHER" id="PTHR48081:SF8">
    <property type="entry name" value="ALPHA_BETA HYDROLASE FOLD-3 DOMAIN-CONTAINING PROTEIN-RELATED"/>
    <property type="match status" value="1"/>
</dbReference>
<proteinExistence type="predicted"/>
<gene>
    <name evidence="3" type="ORF">JD292_00760</name>
</gene>
<dbReference type="GO" id="GO:0016787">
    <property type="term" value="F:hydrolase activity"/>
    <property type="evidence" value="ECO:0007669"/>
    <property type="project" value="UniProtKB-KW"/>
</dbReference>
<feature type="domain" description="Alpha/beta hydrolase fold-3" evidence="2">
    <location>
        <begin position="69"/>
        <end position="274"/>
    </location>
</feature>
<sequence length="313" mass="34364">MNHRITGVTPLRWFHHLPVGPILSRAGRLLPVPRRTPPADLVVTKEEVNSHVHVRFIRPRNRTGPLPLLLWMHGGGHVGGAPEQDDRALMAFAQELGIAVAAVRYRIGIEAPSPTSVTDCYDALTAIVNRAEELGLDPDRVAIGGASAGGGVAAALALYARDHGGPVLRLQLLIAPMLDDRTALREDLDHARLWTPKHNRFGWETYLRREPGSEDVTPYEAPARATALAELPSTWIGVGTEDLFFDEDTLFARQLKEAGVETEYVLVECGYHGFEALAPDSRAARQFWDAQANALRAALLDDAEHTRAPARDR</sequence>
<dbReference type="InterPro" id="IPR013094">
    <property type="entry name" value="AB_hydrolase_3"/>
</dbReference>
<dbReference type="EMBL" id="JAEHOI010000001">
    <property type="protein sequence ID" value="MBK0420610.1"/>
    <property type="molecule type" value="Genomic_DNA"/>
</dbReference>
<dbReference type="AlphaFoldDB" id="A0A934QB34"/>
<protein>
    <submittedName>
        <fullName evidence="3">Alpha/beta hydrolase</fullName>
    </submittedName>
</protein>
<evidence type="ECO:0000313" key="4">
    <source>
        <dbReference type="Proteomes" id="UP000618733"/>
    </source>
</evidence>
<dbReference type="SUPFAM" id="SSF53474">
    <property type="entry name" value="alpha/beta-Hydrolases"/>
    <property type="match status" value="1"/>
</dbReference>
<name>A0A934QB34_9MICO</name>
<dbReference type="Gene3D" id="3.40.50.1820">
    <property type="entry name" value="alpha/beta hydrolase"/>
    <property type="match status" value="1"/>
</dbReference>
<evidence type="ECO:0000256" key="1">
    <source>
        <dbReference type="ARBA" id="ARBA00022801"/>
    </source>
</evidence>
<evidence type="ECO:0000313" key="3">
    <source>
        <dbReference type="EMBL" id="MBK0420610.1"/>
    </source>
</evidence>
<keyword evidence="1 3" id="KW-0378">Hydrolase</keyword>
<dbReference type="RefSeq" id="WP_200130822.1">
    <property type="nucleotide sequence ID" value="NZ_JAEHOI010000001.1"/>
</dbReference>
<dbReference type="InterPro" id="IPR029058">
    <property type="entry name" value="AB_hydrolase_fold"/>
</dbReference>
<comment type="caution">
    <text evidence="3">The sequence shown here is derived from an EMBL/GenBank/DDBJ whole genome shotgun (WGS) entry which is preliminary data.</text>
</comment>